<protein>
    <recommendedName>
        <fullName evidence="6">Apoptosis inhibitor 5</fullName>
    </recommendedName>
</protein>
<name>A0AAN9B4D6_9CAEN</name>
<dbReference type="SUPFAM" id="SSF48371">
    <property type="entry name" value="ARM repeat"/>
    <property type="match status" value="1"/>
</dbReference>
<keyword evidence="5" id="KW-1185">Reference proteome</keyword>
<dbReference type="AlphaFoldDB" id="A0AAN9B4D6"/>
<dbReference type="InterPro" id="IPR008383">
    <property type="entry name" value="API5"/>
</dbReference>
<gene>
    <name evidence="4" type="ORF">V1264_002877</name>
</gene>
<proteinExistence type="inferred from homology"/>
<evidence type="ECO:0008006" key="6">
    <source>
        <dbReference type="Google" id="ProtNLM"/>
    </source>
</evidence>
<dbReference type="GO" id="GO:0043066">
    <property type="term" value="P:negative regulation of apoptotic process"/>
    <property type="evidence" value="ECO:0007669"/>
    <property type="project" value="TreeGrafter"/>
</dbReference>
<dbReference type="GO" id="GO:0006915">
    <property type="term" value="P:apoptotic process"/>
    <property type="evidence" value="ECO:0007669"/>
    <property type="project" value="UniProtKB-KW"/>
</dbReference>
<organism evidence="4 5">
    <name type="scientific">Littorina saxatilis</name>
    <dbReference type="NCBI Taxonomy" id="31220"/>
    <lineage>
        <taxon>Eukaryota</taxon>
        <taxon>Metazoa</taxon>
        <taxon>Spiralia</taxon>
        <taxon>Lophotrochozoa</taxon>
        <taxon>Mollusca</taxon>
        <taxon>Gastropoda</taxon>
        <taxon>Caenogastropoda</taxon>
        <taxon>Littorinimorpha</taxon>
        <taxon>Littorinoidea</taxon>
        <taxon>Littorinidae</taxon>
        <taxon>Littorina</taxon>
    </lineage>
</organism>
<dbReference type="InterPro" id="IPR016024">
    <property type="entry name" value="ARM-type_fold"/>
</dbReference>
<dbReference type="GO" id="GO:0005634">
    <property type="term" value="C:nucleus"/>
    <property type="evidence" value="ECO:0007669"/>
    <property type="project" value="TreeGrafter"/>
</dbReference>
<feature type="compositionally biased region" description="Basic residues" evidence="3">
    <location>
        <begin position="520"/>
        <end position="531"/>
    </location>
</feature>
<evidence type="ECO:0000256" key="2">
    <source>
        <dbReference type="ARBA" id="ARBA00022703"/>
    </source>
</evidence>
<dbReference type="PANTHER" id="PTHR12758:SF19">
    <property type="entry name" value="APOPTOSIS INHIBITOR 5"/>
    <property type="match status" value="1"/>
</dbReference>
<dbReference type="EMBL" id="JBAMIC010000012">
    <property type="protein sequence ID" value="KAK7098622.1"/>
    <property type="molecule type" value="Genomic_DNA"/>
</dbReference>
<evidence type="ECO:0000256" key="3">
    <source>
        <dbReference type="SAM" id="MobiDB-lite"/>
    </source>
</evidence>
<evidence type="ECO:0000256" key="1">
    <source>
        <dbReference type="ARBA" id="ARBA00009515"/>
    </source>
</evidence>
<evidence type="ECO:0000313" key="4">
    <source>
        <dbReference type="EMBL" id="KAK7098622.1"/>
    </source>
</evidence>
<sequence length="531" mass="59257">MASIEQLYKAFGVLADAKDKAGEHEAEYRLFMEAVKGNPGEKRLASQFMTRFFKHFPGLARETINALFDLCEDADVMIRKQAIKDLPSLCRICPQHTAQIAEALSQLLLSDDATELSVIQSSLVSLFTINAKGVLEGMFQYILAEHEDDDNLREKVLKFLTQKLKTLPDDTVDKDAEDFVVAQCKKVLLDVTKDEFLAVMDILRSLKTMSTVQGRQQLVEIVTEQAELDQPLEATDADCVDRLLQCMRTAAPLFSKNVHSKAFATYVCEQAMPVLDKLASPDPDTNVQLDLLKLFAELSEHAGDLDNQEACVEKVYNRLLEYMPLPPENEELSSTEEPKLKFSFVECLMFAFHQMARRCSPFLSDEANAERLKDFKLRLQYFARGVQVYIKQLRAALQGKSGDALRTDENKIKVVALKITSNINTLIKDLFHSPPAYKATITLSWKPVASKATAASGSTAQAATGEKRITPITYSSNGASAAKKAHKDDRQLYAPPSGKFSEKAGTFNRGGGRGGNRGAFRGRRGRNFRRY</sequence>
<dbReference type="Gene3D" id="1.25.10.10">
    <property type="entry name" value="Leucine-rich Repeat Variant"/>
    <property type="match status" value="1"/>
</dbReference>
<reference evidence="4 5" key="1">
    <citation type="submission" date="2024-02" db="EMBL/GenBank/DDBJ databases">
        <title>Chromosome-scale genome assembly of the rough periwinkle Littorina saxatilis.</title>
        <authorList>
            <person name="De Jode A."/>
            <person name="Faria R."/>
            <person name="Formenti G."/>
            <person name="Sims Y."/>
            <person name="Smith T.P."/>
            <person name="Tracey A."/>
            <person name="Wood J.M.D."/>
            <person name="Zagrodzka Z.B."/>
            <person name="Johannesson K."/>
            <person name="Butlin R.K."/>
            <person name="Leder E.H."/>
        </authorList>
    </citation>
    <scope>NUCLEOTIDE SEQUENCE [LARGE SCALE GENOMIC DNA]</scope>
    <source>
        <strain evidence="4">Snail1</strain>
        <tissue evidence="4">Muscle</tissue>
    </source>
</reference>
<dbReference type="PANTHER" id="PTHR12758">
    <property type="entry name" value="APOPTOSIS INHIBITOR 5-RELATED"/>
    <property type="match status" value="1"/>
</dbReference>
<feature type="region of interest" description="Disordered" evidence="3">
    <location>
        <begin position="477"/>
        <end position="531"/>
    </location>
</feature>
<accession>A0AAN9B4D6</accession>
<dbReference type="Pfam" id="PF05918">
    <property type="entry name" value="API5"/>
    <property type="match status" value="1"/>
</dbReference>
<feature type="compositionally biased region" description="Gly residues" evidence="3">
    <location>
        <begin position="508"/>
        <end position="517"/>
    </location>
</feature>
<keyword evidence="2" id="KW-0053">Apoptosis</keyword>
<evidence type="ECO:0000313" key="5">
    <source>
        <dbReference type="Proteomes" id="UP001374579"/>
    </source>
</evidence>
<dbReference type="GO" id="GO:0003723">
    <property type="term" value="F:RNA binding"/>
    <property type="evidence" value="ECO:0007669"/>
    <property type="project" value="TreeGrafter"/>
</dbReference>
<dbReference type="InterPro" id="IPR011989">
    <property type="entry name" value="ARM-like"/>
</dbReference>
<comment type="caution">
    <text evidence="4">The sequence shown here is derived from an EMBL/GenBank/DDBJ whole genome shotgun (WGS) entry which is preliminary data.</text>
</comment>
<comment type="similarity">
    <text evidence="1">Belongs to the API5 family.</text>
</comment>
<dbReference type="Proteomes" id="UP001374579">
    <property type="component" value="Unassembled WGS sequence"/>
</dbReference>